<dbReference type="OrthoDB" id="6078042at2759"/>
<protein>
    <submittedName>
        <fullName evidence="5">Sulfur controller-2</fullName>
    </submittedName>
</protein>
<dbReference type="PANTHER" id="PTHR47508">
    <property type="entry name" value="SAM DOMAIN-CONTAINING PROTEIN-RELATED"/>
    <property type="match status" value="1"/>
</dbReference>
<dbReference type="PROSITE" id="PS50082">
    <property type="entry name" value="WD_REPEATS_2"/>
    <property type="match status" value="1"/>
</dbReference>
<accession>A0A3M7RQE6</accession>
<evidence type="ECO:0000256" key="2">
    <source>
        <dbReference type="ARBA" id="ARBA00022737"/>
    </source>
</evidence>
<dbReference type="SUPFAM" id="SSF50978">
    <property type="entry name" value="WD40 repeat-like"/>
    <property type="match status" value="1"/>
</dbReference>
<dbReference type="STRING" id="10195.A0A3M7RQE6"/>
<dbReference type="Gene3D" id="2.130.10.10">
    <property type="entry name" value="YVTN repeat-like/Quinoprotein amine dehydrogenase"/>
    <property type="match status" value="1"/>
</dbReference>
<dbReference type="PROSITE" id="PS50294">
    <property type="entry name" value="WD_REPEATS_REGION"/>
    <property type="match status" value="1"/>
</dbReference>
<dbReference type="PROSITE" id="PS50104">
    <property type="entry name" value="TIR"/>
    <property type="match status" value="1"/>
</dbReference>
<proteinExistence type="predicted"/>
<dbReference type="SMART" id="SM00320">
    <property type="entry name" value="WD40"/>
    <property type="match status" value="1"/>
</dbReference>
<keyword evidence="2" id="KW-0677">Repeat</keyword>
<evidence type="ECO:0000256" key="1">
    <source>
        <dbReference type="ARBA" id="ARBA00022574"/>
    </source>
</evidence>
<dbReference type="InterPro" id="IPR001680">
    <property type="entry name" value="WD40_rpt"/>
</dbReference>
<dbReference type="EMBL" id="REGN01002854">
    <property type="protein sequence ID" value="RNA25793.1"/>
    <property type="molecule type" value="Genomic_DNA"/>
</dbReference>
<dbReference type="Pfam" id="PF00400">
    <property type="entry name" value="WD40"/>
    <property type="match status" value="1"/>
</dbReference>
<feature type="repeat" description="WD" evidence="3">
    <location>
        <begin position="173"/>
        <end position="213"/>
    </location>
</feature>
<organism evidence="5 6">
    <name type="scientific">Brachionus plicatilis</name>
    <name type="common">Marine rotifer</name>
    <name type="synonym">Brachionus muelleri</name>
    <dbReference type="NCBI Taxonomy" id="10195"/>
    <lineage>
        <taxon>Eukaryota</taxon>
        <taxon>Metazoa</taxon>
        <taxon>Spiralia</taxon>
        <taxon>Gnathifera</taxon>
        <taxon>Rotifera</taxon>
        <taxon>Eurotatoria</taxon>
        <taxon>Monogononta</taxon>
        <taxon>Pseudotrocha</taxon>
        <taxon>Ploima</taxon>
        <taxon>Brachionidae</taxon>
        <taxon>Brachionus</taxon>
    </lineage>
</organism>
<evidence type="ECO:0000259" key="4">
    <source>
        <dbReference type="PROSITE" id="PS50104"/>
    </source>
</evidence>
<dbReference type="Gene3D" id="3.40.50.10140">
    <property type="entry name" value="Toll/interleukin-1 receptor homology (TIR) domain"/>
    <property type="match status" value="1"/>
</dbReference>
<dbReference type="PANTHER" id="PTHR47508:SF1">
    <property type="entry name" value="NON-SPECIFIC SERINE_THREONINE PROTEIN KINASE"/>
    <property type="match status" value="1"/>
</dbReference>
<dbReference type="Pfam" id="PF13676">
    <property type="entry name" value="TIR_2"/>
    <property type="match status" value="1"/>
</dbReference>
<dbReference type="GO" id="GO:0007165">
    <property type="term" value="P:signal transduction"/>
    <property type="evidence" value="ECO:0007669"/>
    <property type="project" value="InterPro"/>
</dbReference>
<keyword evidence="1 3" id="KW-0853">WD repeat</keyword>
<evidence type="ECO:0000313" key="5">
    <source>
        <dbReference type="EMBL" id="RNA25793.1"/>
    </source>
</evidence>
<dbReference type="InterPro" id="IPR000157">
    <property type="entry name" value="TIR_dom"/>
</dbReference>
<dbReference type="InterPro" id="IPR015943">
    <property type="entry name" value="WD40/YVTN_repeat-like_dom_sf"/>
</dbReference>
<dbReference type="InterPro" id="IPR019775">
    <property type="entry name" value="WD40_repeat_CS"/>
</dbReference>
<keyword evidence="6" id="KW-1185">Reference proteome</keyword>
<dbReference type="InterPro" id="IPR035897">
    <property type="entry name" value="Toll_tir_struct_dom_sf"/>
</dbReference>
<dbReference type="Proteomes" id="UP000276133">
    <property type="component" value="Unassembled WGS sequence"/>
</dbReference>
<sequence length="230" mass="26496">MNKKDEFDVFISYNWGIKDKVVKVHENLKNKNLRVWRDDTEIKNNNSPLTEQLAFAIKRSKIILCCMTKKYSDSKNCRLEFQYANDINKTLLILFIDKLKIEELNDSIGFLMSGLVRINCYNNPDNCLRFIMFLKGENFSTIVNKNDENAEIIEIKKINSGTIVSIHKPKLRLNGHTKGVNCLQLIDKNTLASGSWDQTIKIWNFKNSECINTLNGHTTGVIHLLVAVEI</sequence>
<reference evidence="5 6" key="1">
    <citation type="journal article" date="2018" name="Sci. Rep.">
        <title>Genomic signatures of local adaptation to the degree of environmental predictability in rotifers.</title>
        <authorList>
            <person name="Franch-Gras L."/>
            <person name="Hahn C."/>
            <person name="Garcia-Roger E.M."/>
            <person name="Carmona M.J."/>
            <person name="Serra M."/>
            <person name="Gomez A."/>
        </authorList>
    </citation>
    <scope>NUCLEOTIDE SEQUENCE [LARGE SCALE GENOMIC DNA]</scope>
    <source>
        <strain evidence="5">HYR1</strain>
    </source>
</reference>
<evidence type="ECO:0000256" key="3">
    <source>
        <dbReference type="PROSITE-ProRule" id="PRU00221"/>
    </source>
</evidence>
<comment type="caution">
    <text evidence="5">The sequence shown here is derived from an EMBL/GenBank/DDBJ whole genome shotgun (WGS) entry which is preliminary data.</text>
</comment>
<evidence type="ECO:0000313" key="6">
    <source>
        <dbReference type="Proteomes" id="UP000276133"/>
    </source>
</evidence>
<feature type="domain" description="TIR" evidence="4">
    <location>
        <begin position="5"/>
        <end position="138"/>
    </location>
</feature>
<dbReference type="SUPFAM" id="SSF52200">
    <property type="entry name" value="Toll/Interleukin receptor TIR domain"/>
    <property type="match status" value="1"/>
</dbReference>
<dbReference type="AlphaFoldDB" id="A0A3M7RQE6"/>
<dbReference type="PROSITE" id="PS00678">
    <property type="entry name" value="WD_REPEATS_1"/>
    <property type="match status" value="1"/>
</dbReference>
<dbReference type="InterPro" id="IPR036322">
    <property type="entry name" value="WD40_repeat_dom_sf"/>
</dbReference>
<name>A0A3M7RQE6_BRAPC</name>
<gene>
    <name evidence="5" type="ORF">BpHYR1_043682</name>
</gene>